<evidence type="ECO:0000313" key="7">
    <source>
        <dbReference type="Proteomes" id="UP000827721"/>
    </source>
</evidence>
<feature type="signal peptide" evidence="5">
    <location>
        <begin position="1"/>
        <end position="37"/>
    </location>
</feature>
<sequence length="413" mass="46614">MVGVSSSTATAEKISWYCALFMAIMLVLSCCESSSEGEFMVRMTQQQQQLRNIVVKKPCDEIYVVREGETLHTISEKCGDPYIVEENPHIHDPDDVFPGLLKTRGIRQVLGSDLFDFKPTKLFVFGDSYTDTGNTGKALSYSWKPPYGRTFPGKPDGRFSDGLVLTDFLAEYLGIETPIPYKFRRIGSKYCRRGMSFAYGGAGVFNTWFPLPNMTKQINFFEQVLNKDRVYTQSDLHSSAALVSLCGNDYFVYSLRNGSMQLTLNLKRIHGLGVRKVAVTLMQPIGCLPKSSAAYSYQKCNETENSYVKFHNHLLRQAVAELNNQTMDSPFVILDLNRAFETVFANKGSRKFENPFKPCCVGISKGYSCGSVDERGMKKYRVCENPGSAFFWDFGHPTQAAWHAVYLALREQF</sequence>
<evidence type="ECO:0000256" key="2">
    <source>
        <dbReference type="ARBA" id="ARBA00022801"/>
    </source>
</evidence>
<evidence type="ECO:0000256" key="5">
    <source>
        <dbReference type="SAM" id="SignalP"/>
    </source>
</evidence>
<evidence type="ECO:0008006" key="8">
    <source>
        <dbReference type="Google" id="ProtNLM"/>
    </source>
</evidence>
<dbReference type="InterPro" id="IPR035669">
    <property type="entry name" value="SGNH_plant_lipase-like"/>
</dbReference>
<keyword evidence="3" id="KW-0442">Lipid degradation</keyword>
<organism evidence="6 7">
    <name type="scientific">Xanthoceras sorbifolium</name>
    <dbReference type="NCBI Taxonomy" id="99658"/>
    <lineage>
        <taxon>Eukaryota</taxon>
        <taxon>Viridiplantae</taxon>
        <taxon>Streptophyta</taxon>
        <taxon>Embryophyta</taxon>
        <taxon>Tracheophyta</taxon>
        <taxon>Spermatophyta</taxon>
        <taxon>Magnoliopsida</taxon>
        <taxon>eudicotyledons</taxon>
        <taxon>Gunneridae</taxon>
        <taxon>Pentapetalae</taxon>
        <taxon>rosids</taxon>
        <taxon>malvids</taxon>
        <taxon>Sapindales</taxon>
        <taxon>Sapindaceae</taxon>
        <taxon>Xanthoceroideae</taxon>
        <taxon>Xanthoceras</taxon>
    </lineage>
</organism>
<keyword evidence="7" id="KW-1185">Reference proteome</keyword>
<dbReference type="SUPFAM" id="SSF52266">
    <property type="entry name" value="SGNH hydrolase"/>
    <property type="match status" value="1"/>
</dbReference>
<reference evidence="6 7" key="1">
    <citation type="submission" date="2021-02" db="EMBL/GenBank/DDBJ databases">
        <title>Plant Genome Project.</title>
        <authorList>
            <person name="Zhang R.-G."/>
        </authorList>
    </citation>
    <scope>NUCLEOTIDE SEQUENCE [LARGE SCALE GENOMIC DNA]</scope>
    <source>
        <tissue evidence="6">Leaves</tissue>
    </source>
</reference>
<keyword evidence="2" id="KW-0378">Hydrolase</keyword>
<dbReference type="Gene3D" id="3.40.50.1110">
    <property type="entry name" value="SGNH hydrolase"/>
    <property type="match status" value="1"/>
</dbReference>
<dbReference type="EMBL" id="JAFEMO010000012">
    <property type="protein sequence ID" value="KAH7553384.1"/>
    <property type="molecule type" value="Genomic_DNA"/>
</dbReference>
<feature type="chain" id="PRO_5047205703" description="GDSL esterase/lipase" evidence="5">
    <location>
        <begin position="38"/>
        <end position="413"/>
    </location>
</feature>
<accession>A0ABQ8HA62</accession>
<dbReference type="InterPro" id="IPR001087">
    <property type="entry name" value="GDSL"/>
</dbReference>
<dbReference type="CDD" id="cd01837">
    <property type="entry name" value="SGNH_plant_lipase_like"/>
    <property type="match status" value="1"/>
</dbReference>
<dbReference type="InterPro" id="IPR036779">
    <property type="entry name" value="LysM_dom_sf"/>
</dbReference>
<comment type="caution">
    <text evidence="6">The sequence shown here is derived from an EMBL/GenBank/DDBJ whole genome shotgun (WGS) entry which is preliminary data.</text>
</comment>
<evidence type="ECO:0000256" key="3">
    <source>
        <dbReference type="ARBA" id="ARBA00022963"/>
    </source>
</evidence>
<name>A0ABQ8HA62_9ROSI</name>
<proteinExistence type="inferred from homology"/>
<evidence type="ECO:0000256" key="4">
    <source>
        <dbReference type="ARBA" id="ARBA00023098"/>
    </source>
</evidence>
<dbReference type="InterPro" id="IPR036514">
    <property type="entry name" value="SGNH_hydro_sf"/>
</dbReference>
<keyword evidence="4" id="KW-0443">Lipid metabolism</keyword>
<dbReference type="PANTHER" id="PTHR46020:SF32">
    <property type="entry name" value="GDSL ESTERASE_LIPASE"/>
    <property type="match status" value="1"/>
</dbReference>
<dbReference type="Pfam" id="PF00657">
    <property type="entry name" value="Lipase_GDSL"/>
    <property type="match status" value="1"/>
</dbReference>
<dbReference type="CDD" id="cd00118">
    <property type="entry name" value="LysM"/>
    <property type="match status" value="1"/>
</dbReference>
<evidence type="ECO:0000256" key="1">
    <source>
        <dbReference type="ARBA" id="ARBA00008668"/>
    </source>
</evidence>
<keyword evidence="5" id="KW-0732">Signal</keyword>
<dbReference type="Proteomes" id="UP000827721">
    <property type="component" value="Unassembled WGS sequence"/>
</dbReference>
<gene>
    <name evidence="6" type="ORF">JRO89_XS12G0005800</name>
</gene>
<dbReference type="InterPro" id="IPR018392">
    <property type="entry name" value="LysM"/>
</dbReference>
<protein>
    <recommendedName>
        <fullName evidence="8">GDSL esterase/lipase</fullName>
    </recommendedName>
</protein>
<evidence type="ECO:0000313" key="6">
    <source>
        <dbReference type="EMBL" id="KAH7553384.1"/>
    </source>
</evidence>
<dbReference type="PANTHER" id="PTHR46020">
    <property type="entry name" value="OSJNBB0059K02.9 PROTEIN"/>
    <property type="match status" value="1"/>
</dbReference>
<comment type="similarity">
    <text evidence="1">Belongs to the 'GDSL' lipolytic enzyme family.</text>
</comment>
<dbReference type="Gene3D" id="3.10.350.10">
    <property type="entry name" value="LysM domain"/>
    <property type="match status" value="1"/>
</dbReference>